<dbReference type="Proteomes" id="UP001215598">
    <property type="component" value="Unassembled WGS sequence"/>
</dbReference>
<feature type="compositionally biased region" description="Low complexity" evidence="1">
    <location>
        <begin position="1"/>
        <end position="20"/>
    </location>
</feature>
<proteinExistence type="predicted"/>
<reference evidence="2" key="1">
    <citation type="submission" date="2023-03" db="EMBL/GenBank/DDBJ databases">
        <title>Massive genome expansion in bonnet fungi (Mycena s.s.) driven by repeated elements and novel gene families across ecological guilds.</title>
        <authorList>
            <consortium name="Lawrence Berkeley National Laboratory"/>
            <person name="Harder C.B."/>
            <person name="Miyauchi S."/>
            <person name="Viragh M."/>
            <person name="Kuo A."/>
            <person name="Thoen E."/>
            <person name="Andreopoulos B."/>
            <person name="Lu D."/>
            <person name="Skrede I."/>
            <person name="Drula E."/>
            <person name="Henrissat B."/>
            <person name="Morin E."/>
            <person name="Kohler A."/>
            <person name="Barry K."/>
            <person name="LaButti K."/>
            <person name="Morin E."/>
            <person name="Salamov A."/>
            <person name="Lipzen A."/>
            <person name="Mereny Z."/>
            <person name="Hegedus B."/>
            <person name="Baldrian P."/>
            <person name="Stursova M."/>
            <person name="Weitz H."/>
            <person name="Taylor A."/>
            <person name="Grigoriev I.V."/>
            <person name="Nagy L.G."/>
            <person name="Martin F."/>
            <person name="Kauserud H."/>
        </authorList>
    </citation>
    <scope>NUCLEOTIDE SEQUENCE</scope>
    <source>
        <strain evidence="2">CBHHK182m</strain>
    </source>
</reference>
<dbReference type="EMBL" id="JARKIB010000104">
    <property type="protein sequence ID" value="KAJ7740089.1"/>
    <property type="molecule type" value="Genomic_DNA"/>
</dbReference>
<feature type="region of interest" description="Disordered" evidence="1">
    <location>
        <begin position="1"/>
        <end position="37"/>
    </location>
</feature>
<feature type="compositionally biased region" description="Low complexity" evidence="1">
    <location>
        <begin position="381"/>
        <end position="398"/>
    </location>
</feature>
<accession>A0AAD7ICL0</accession>
<dbReference type="AlphaFoldDB" id="A0AAD7ICL0"/>
<gene>
    <name evidence="2" type="ORF">B0H16DRAFT_1464976</name>
</gene>
<name>A0AAD7ICL0_9AGAR</name>
<comment type="caution">
    <text evidence="2">The sequence shown here is derived from an EMBL/GenBank/DDBJ whole genome shotgun (WGS) entry which is preliminary data.</text>
</comment>
<feature type="compositionally biased region" description="Low complexity" evidence="1">
    <location>
        <begin position="169"/>
        <end position="183"/>
    </location>
</feature>
<evidence type="ECO:0000313" key="2">
    <source>
        <dbReference type="EMBL" id="KAJ7740089.1"/>
    </source>
</evidence>
<feature type="compositionally biased region" description="Polar residues" evidence="1">
    <location>
        <begin position="21"/>
        <end position="36"/>
    </location>
</feature>
<evidence type="ECO:0000313" key="3">
    <source>
        <dbReference type="Proteomes" id="UP001215598"/>
    </source>
</evidence>
<evidence type="ECO:0000256" key="1">
    <source>
        <dbReference type="SAM" id="MobiDB-lite"/>
    </source>
</evidence>
<keyword evidence="3" id="KW-1185">Reference proteome</keyword>
<organism evidence="2 3">
    <name type="scientific">Mycena metata</name>
    <dbReference type="NCBI Taxonomy" id="1033252"/>
    <lineage>
        <taxon>Eukaryota</taxon>
        <taxon>Fungi</taxon>
        <taxon>Dikarya</taxon>
        <taxon>Basidiomycota</taxon>
        <taxon>Agaricomycotina</taxon>
        <taxon>Agaricomycetes</taxon>
        <taxon>Agaricomycetidae</taxon>
        <taxon>Agaricales</taxon>
        <taxon>Marasmiineae</taxon>
        <taxon>Mycenaceae</taxon>
        <taxon>Mycena</taxon>
    </lineage>
</organism>
<feature type="compositionally biased region" description="Polar residues" evidence="1">
    <location>
        <begin position="363"/>
        <end position="380"/>
    </location>
</feature>
<feature type="compositionally biased region" description="Polar residues" evidence="1">
    <location>
        <begin position="328"/>
        <end position="348"/>
    </location>
</feature>
<protein>
    <submittedName>
        <fullName evidence="2">Uncharacterized protein</fullName>
    </submittedName>
</protein>
<sequence>MSQGAGSSHHPHSQSQPTSPIQNNSPPVSTHSQESSLMEGRMQETVFTVEFLELEGLFTKVLRGEVDIYDSGGFSFTPTTVYRFDSAKYQVLMAQLYFRRGLASEAFRVKGKPLPQFPVIGTVGNIEHWYIPQPQQHILEQAASSQPRDLPPHMLSGIESITGPMGSNQSGTSIQTSRTSQTIQAPNPSALRFNVDIPAFNARERTGGMNDIPGIRRNFASNMYGPDFRRFSYAGNALQTGIVSSNRRMSEVLNSVASQFDQQVPNVSAHLGHANRPTETNQLYRAAGRPVITQASAFYQDHMPSQYGPYEEPAPAYNATVEMGNAGHQPQSPFQPVQTSSNTGQHNNRPGYVPYNAGGYGYQNLNMSSASQNFNRGNQHGPSDPGSSRSSQNSPSTGRNGSGNGGFDPNAFVGGNNPNYQPGGGGYPPYGAGNPDAGGGGGGPGNGGFPGAPGGGGGFPGPGNGGGGFPNPGGPGNGGGGFPGPGGTVWDEEDDIGEGEVEEFNLLNFLGPRQPLKILSISNPL</sequence>
<feature type="region of interest" description="Disordered" evidence="1">
    <location>
        <begin position="322"/>
        <end position="497"/>
    </location>
</feature>
<feature type="region of interest" description="Disordered" evidence="1">
    <location>
        <begin position="164"/>
        <end position="183"/>
    </location>
</feature>
<feature type="compositionally biased region" description="Gly residues" evidence="1">
    <location>
        <begin position="436"/>
        <end position="487"/>
    </location>
</feature>